<protein>
    <submittedName>
        <fullName evidence="1">Uncharacterized protein</fullName>
    </submittedName>
</protein>
<reference evidence="1" key="1">
    <citation type="submission" date="2016-06" db="EMBL/GenBank/DDBJ databases">
        <title>Draft Genome sequence of the fungus Inonotus baumii.</title>
        <authorList>
            <person name="Zhu H."/>
            <person name="Lin W."/>
        </authorList>
    </citation>
    <scope>NUCLEOTIDE SEQUENCE</scope>
    <source>
        <strain evidence="1">821</strain>
    </source>
</reference>
<name>A0A9Q5HWB1_SANBA</name>
<evidence type="ECO:0000313" key="2">
    <source>
        <dbReference type="Proteomes" id="UP000757232"/>
    </source>
</evidence>
<keyword evidence="2" id="KW-1185">Reference proteome</keyword>
<dbReference type="AlphaFoldDB" id="A0A9Q5HWB1"/>
<organism evidence="1 2">
    <name type="scientific">Sanghuangporus baumii</name>
    <name type="common">Phellinus baumii</name>
    <dbReference type="NCBI Taxonomy" id="108892"/>
    <lineage>
        <taxon>Eukaryota</taxon>
        <taxon>Fungi</taxon>
        <taxon>Dikarya</taxon>
        <taxon>Basidiomycota</taxon>
        <taxon>Agaricomycotina</taxon>
        <taxon>Agaricomycetes</taxon>
        <taxon>Hymenochaetales</taxon>
        <taxon>Hymenochaetaceae</taxon>
        <taxon>Sanghuangporus</taxon>
    </lineage>
</organism>
<accession>A0A9Q5HWB1</accession>
<evidence type="ECO:0000313" key="1">
    <source>
        <dbReference type="EMBL" id="OCB87188.1"/>
    </source>
</evidence>
<comment type="caution">
    <text evidence="1">The sequence shown here is derived from an EMBL/GenBank/DDBJ whole genome shotgun (WGS) entry which is preliminary data.</text>
</comment>
<gene>
    <name evidence="1" type="ORF">A7U60_g5704</name>
</gene>
<dbReference type="EMBL" id="LNZH02000194">
    <property type="protein sequence ID" value="OCB87188.1"/>
    <property type="molecule type" value="Genomic_DNA"/>
</dbReference>
<sequence>MRIVDISREASEEEYGRGRMDDLIEQLCSISRCFRNAVMNSVALWTKITNEYIHRKDFADHIARTETAPLAIEFDASPYPEWEEELSMILPYKDRWQTFCGEFVMPTKDVAREFPAIESPAVGTATFCPLFEDDSDELFAVWKFPKLVTLKLINTVPRRGCFVDIVSLEILPLYVSEGDEFIKKIPTFLGQLRQFENLIVDLSNLFGFSMDTDAIQVVELRTVKNFTLRNFHQDAGRDKCLAEYENIAEWAISFSMAGVIECLQTVTSLSIIVSCLEDQYTMGFSLNRFQNIEALEVDATGFCSILHEMPDPVHPTRFRTFVLKENEDLPSNWKDVLYKLTPDVDSLTVAVKQTSEELMRWPMACS</sequence>
<dbReference type="Proteomes" id="UP000757232">
    <property type="component" value="Unassembled WGS sequence"/>
</dbReference>
<proteinExistence type="predicted"/>
<dbReference type="OrthoDB" id="3357519at2759"/>